<reference evidence="1" key="2">
    <citation type="submission" date="2020-06" db="EMBL/GenBank/DDBJ databases">
        <title>Helianthus annuus Genome sequencing and assembly Release 2.</title>
        <authorList>
            <person name="Gouzy J."/>
            <person name="Langlade N."/>
            <person name="Munos S."/>
        </authorList>
    </citation>
    <scope>NUCLEOTIDE SEQUENCE</scope>
    <source>
        <tissue evidence="1">Leaves</tissue>
    </source>
</reference>
<dbReference type="Gramene" id="mRNA:HanXRQr2_Chr10g0421231">
    <property type="protein sequence ID" value="mRNA:HanXRQr2_Chr10g0421231"/>
    <property type="gene ID" value="HanXRQr2_Chr10g0421231"/>
</dbReference>
<dbReference type="AlphaFoldDB" id="A0A9K3N3A9"/>
<comment type="caution">
    <text evidence="1">The sequence shown here is derived from an EMBL/GenBank/DDBJ whole genome shotgun (WGS) entry which is preliminary data.</text>
</comment>
<evidence type="ECO:0000313" key="2">
    <source>
        <dbReference type="Proteomes" id="UP000215914"/>
    </source>
</evidence>
<organism evidence="1 2">
    <name type="scientific">Helianthus annuus</name>
    <name type="common">Common sunflower</name>
    <dbReference type="NCBI Taxonomy" id="4232"/>
    <lineage>
        <taxon>Eukaryota</taxon>
        <taxon>Viridiplantae</taxon>
        <taxon>Streptophyta</taxon>
        <taxon>Embryophyta</taxon>
        <taxon>Tracheophyta</taxon>
        <taxon>Spermatophyta</taxon>
        <taxon>Magnoliopsida</taxon>
        <taxon>eudicotyledons</taxon>
        <taxon>Gunneridae</taxon>
        <taxon>Pentapetalae</taxon>
        <taxon>asterids</taxon>
        <taxon>campanulids</taxon>
        <taxon>Asterales</taxon>
        <taxon>Asteraceae</taxon>
        <taxon>Asteroideae</taxon>
        <taxon>Heliantheae alliance</taxon>
        <taxon>Heliantheae</taxon>
        <taxon>Helianthus</taxon>
    </lineage>
</organism>
<dbReference type="EMBL" id="MNCJ02000325">
    <property type="protein sequence ID" value="KAF5784808.1"/>
    <property type="molecule type" value="Genomic_DNA"/>
</dbReference>
<dbReference type="Proteomes" id="UP000215914">
    <property type="component" value="Unassembled WGS sequence"/>
</dbReference>
<sequence length="64" mass="7608">MSWHTHSFLTFAFFLGALIIPNSLKLMAAFNSLKKARLRLKARQVVLKMHQGLEVRSKYEWFIW</sequence>
<protein>
    <submittedName>
        <fullName evidence="1">Uncharacterized protein</fullName>
    </submittedName>
</protein>
<name>A0A9K3N3A9_HELAN</name>
<reference evidence="1" key="1">
    <citation type="journal article" date="2017" name="Nature">
        <title>The sunflower genome provides insights into oil metabolism, flowering and Asterid evolution.</title>
        <authorList>
            <person name="Badouin H."/>
            <person name="Gouzy J."/>
            <person name="Grassa C.J."/>
            <person name="Murat F."/>
            <person name="Staton S.E."/>
            <person name="Cottret L."/>
            <person name="Lelandais-Briere C."/>
            <person name="Owens G.L."/>
            <person name="Carrere S."/>
            <person name="Mayjonade B."/>
            <person name="Legrand L."/>
            <person name="Gill N."/>
            <person name="Kane N.C."/>
            <person name="Bowers J.E."/>
            <person name="Hubner S."/>
            <person name="Bellec A."/>
            <person name="Berard A."/>
            <person name="Berges H."/>
            <person name="Blanchet N."/>
            <person name="Boniface M.C."/>
            <person name="Brunel D."/>
            <person name="Catrice O."/>
            <person name="Chaidir N."/>
            <person name="Claudel C."/>
            <person name="Donnadieu C."/>
            <person name="Faraut T."/>
            <person name="Fievet G."/>
            <person name="Helmstetter N."/>
            <person name="King M."/>
            <person name="Knapp S.J."/>
            <person name="Lai Z."/>
            <person name="Le Paslier M.C."/>
            <person name="Lippi Y."/>
            <person name="Lorenzon L."/>
            <person name="Mandel J.R."/>
            <person name="Marage G."/>
            <person name="Marchand G."/>
            <person name="Marquand E."/>
            <person name="Bret-Mestries E."/>
            <person name="Morien E."/>
            <person name="Nambeesan S."/>
            <person name="Nguyen T."/>
            <person name="Pegot-Espagnet P."/>
            <person name="Pouilly N."/>
            <person name="Raftis F."/>
            <person name="Sallet E."/>
            <person name="Schiex T."/>
            <person name="Thomas J."/>
            <person name="Vandecasteele C."/>
            <person name="Vares D."/>
            <person name="Vear F."/>
            <person name="Vautrin S."/>
            <person name="Crespi M."/>
            <person name="Mangin B."/>
            <person name="Burke J.M."/>
            <person name="Salse J."/>
            <person name="Munos S."/>
            <person name="Vincourt P."/>
            <person name="Rieseberg L.H."/>
            <person name="Langlade N.B."/>
        </authorList>
    </citation>
    <scope>NUCLEOTIDE SEQUENCE</scope>
    <source>
        <tissue evidence="1">Leaves</tissue>
    </source>
</reference>
<accession>A0A9K3N3A9</accession>
<evidence type="ECO:0000313" key="1">
    <source>
        <dbReference type="EMBL" id="KAF5784808.1"/>
    </source>
</evidence>
<proteinExistence type="predicted"/>
<gene>
    <name evidence="1" type="ORF">HanXRQr2_Chr10g0421231</name>
</gene>
<keyword evidence="2" id="KW-1185">Reference proteome</keyword>